<name>A0A840XFV2_9MICO</name>
<accession>A0A840XFV2</accession>
<organism evidence="1 2">
    <name type="scientific">Microcella frigidaquae</name>
    <dbReference type="NCBI Taxonomy" id="424758"/>
    <lineage>
        <taxon>Bacteria</taxon>
        <taxon>Bacillati</taxon>
        <taxon>Actinomycetota</taxon>
        <taxon>Actinomycetes</taxon>
        <taxon>Micrococcales</taxon>
        <taxon>Microbacteriaceae</taxon>
        <taxon>Microcella</taxon>
    </lineage>
</organism>
<dbReference type="OrthoDB" id="9960623at2"/>
<evidence type="ECO:0000313" key="1">
    <source>
        <dbReference type="EMBL" id="MBB5617216.1"/>
    </source>
</evidence>
<keyword evidence="2" id="KW-1185">Reference proteome</keyword>
<reference evidence="1 2" key="1">
    <citation type="submission" date="2020-08" db="EMBL/GenBank/DDBJ databases">
        <title>Sequencing the genomes of 1000 actinobacteria strains.</title>
        <authorList>
            <person name="Klenk H.-P."/>
        </authorList>
    </citation>
    <scope>NUCLEOTIDE SEQUENCE [LARGE SCALE GENOMIC DNA]</scope>
    <source>
        <strain evidence="1 2">DSM 23889</strain>
    </source>
</reference>
<dbReference type="Proteomes" id="UP000552883">
    <property type="component" value="Unassembled WGS sequence"/>
</dbReference>
<dbReference type="AlphaFoldDB" id="A0A840XFV2"/>
<gene>
    <name evidence="1" type="ORF">BJ959_000712</name>
</gene>
<protein>
    <submittedName>
        <fullName evidence="1">Uncharacterized protein</fullName>
    </submittedName>
</protein>
<sequence>MADRQLQNLDAPFWTHRQAALHLGFTTATIRKYIRQGLPTYLDGTLVKPREVVAHRIAARERQLKTLARDHNQF</sequence>
<comment type="caution">
    <text evidence="1">The sequence shown here is derived from an EMBL/GenBank/DDBJ whole genome shotgun (WGS) entry which is preliminary data.</text>
</comment>
<dbReference type="RefSeq" id="WP_153982544.1">
    <property type="nucleotide sequence ID" value="NZ_BAAANZ010000009.1"/>
</dbReference>
<proteinExistence type="predicted"/>
<dbReference type="EMBL" id="JACHBS010000001">
    <property type="protein sequence ID" value="MBB5617216.1"/>
    <property type="molecule type" value="Genomic_DNA"/>
</dbReference>
<evidence type="ECO:0000313" key="2">
    <source>
        <dbReference type="Proteomes" id="UP000552883"/>
    </source>
</evidence>